<dbReference type="PANTHER" id="PTHR28096">
    <property type="entry name" value="PROTEIN FAF1"/>
    <property type="match status" value="1"/>
</dbReference>
<comment type="caution">
    <text evidence="2">The sequence shown here is derived from an EMBL/GenBank/DDBJ whole genome shotgun (WGS) entry which is preliminary data.</text>
</comment>
<evidence type="ECO:0000313" key="2">
    <source>
        <dbReference type="EMBL" id="KTB43211.1"/>
    </source>
</evidence>
<reference evidence="2 3" key="1">
    <citation type="submission" date="2015-12" db="EMBL/GenBank/DDBJ databases">
        <title>Draft genome sequence of Moniliophthora roreri, the causal agent of frosty pod rot of cacao.</title>
        <authorList>
            <person name="Aime M.C."/>
            <person name="Diaz-Valderrama J.R."/>
            <person name="Kijpornyongpan T."/>
            <person name="Phillips-Mora W."/>
        </authorList>
    </citation>
    <scope>NUCLEOTIDE SEQUENCE [LARGE SCALE GENOMIC DNA]</scope>
    <source>
        <strain evidence="2 3">MCA 2952</strain>
    </source>
</reference>
<feature type="compositionally biased region" description="Polar residues" evidence="1">
    <location>
        <begin position="82"/>
        <end position="96"/>
    </location>
</feature>
<dbReference type="InterPro" id="IPR027417">
    <property type="entry name" value="P-loop_NTPase"/>
</dbReference>
<dbReference type="Proteomes" id="UP000054988">
    <property type="component" value="Unassembled WGS sequence"/>
</dbReference>
<accession>A0A0W0G3R7</accession>
<organism evidence="2 3">
    <name type="scientific">Moniliophthora roreri</name>
    <name type="common">Frosty pod rot fungus</name>
    <name type="synonym">Monilia roreri</name>
    <dbReference type="NCBI Taxonomy" id="221103"/>
    <lineage>
        <taxon>Eukaryota</taxon>
        <taxon>Fungi</taxon>
        <taxon>Dikarya</taxon>
        <taxon>Basidiomycota</taxon>
        <taxon>Agaricomycotina</taxon>
        <taxon>Agaricomycetes</taxon>
        <taxon>Agaricomycetidae</taxon>
        <taxon>Agaricales</taxon>
        <taxon>Marasmiineae</taxon>
        <taxon>Marasmiaceae</taxon>
        <taxon>Moniliophthora</taxon>
    </lineage>
</organism>
<dbReference type="InterPro" id="IPR053030">
    <property type="entry name" value="Ribosomal_biogenesis_FAF1-like"/>
</dbReference>
<dbReference type="PANTHER" id="PTHR28096:SF1">
    <property type="entry name" value="PROTEIN FAF1"/>
    <property type="match status" value="1"/>
</dbReference>
<dbReference type="SUPFAM" id="SSF52540">
    <property type="entry name" value="P-loop containing nucleoside triphosphate hydrolases"/>
    <property type="match status" value="1"/>
</dbReference>
<evidence type="ECO:0000256" key="1">
    <source>
        <dbReference type="SAM" id="MobiDB-lite"/>
    </source>
</evidence>
<feature type="compositionally biased region" description="Acidic residues" evidence="1">
    <location>
        <begin position="60"/>
        <end position="80"/>
    </location>
</feature>
<dbReference type="GO" id="GO:0000462">
    <property type="term" value="P:maturation of SSU-rRNA from tricistronic rRNA transcript (SSU-rRNA, 5.8S rRNA, LSU-rRNA)"/>
    <property type="evidence" value="ECO:0007669"/>
    <property type="project" value="TreeGrafter"/>
</dbReference>
<gene>
    <name evidence="2" type="ORF">WG66_4221</name>
</gene>
<dbReference type="AlphaFoldDB" id="A0A0W0G3R7"/>
<sequence length="407" mass="45741">MTDRDNLLKILQAHGEKFMSSFTDPSVEFPQAQVEKSSEYTEDEEEEEEWGGIQGSGSEGESEEDEDEAGSDFEHTDDEFVQGSSSSTTQPNVIIYSESKTQTKAVRTSKAFMSSKISKLGQDPTLNKGKSSLAAAEEEDKNEQSNIENDAILHRLIHTKLLSGSLNSELDLTHAQRQKALSGRVLELAGGAKLGLGEKSVRKDERNKMSKKVRAGLVSKEKEKQKARIEEAKNLGNYHPGLKRLFEDPLCENKPKKRQRGLQMGIGKFSGGTLKMTTFERERFTKRHKKARKVLLEMRFETMTPVQAASIPVLARKDVLGAARTGKTLAFLTPAVEHLPRLKFKPMNSDPVIIHVRAPRWRDYDIVRCSFERGGWQNEYIATWSSVEEYGEPATSLTIPCALHWLR</sequence>
<proteinExistence type="predicted"/>
<feature type="compositionally biased region" description="Acidic residues" evidence="1">
    <location>
        <begin position="40"/>
        <end position="50"/>
    </location>
</feature>
<protein>
    <submittedName>
        <fullName evidence="2">Uncharacterized protein</fullName>
    </submittedName>
</protein>
<dbReference type="Gene3D" id="3.40.50.300">
    <property type="entry name" value="P-loop containing nucleotide triphosphate hydrolases"/>
    <property type="match status" value="1"/>
</dbReference>
<evidence type="ECO:0000313" key="3">
    <source>
        <dbReference type="Proteomes" id="UP000054988"/>
    </source>
</evidence>
<feature type="region of interest" description="Disordered" evidence="1">
    <location>
        <begin position="116"/>
        <end position="146"/>
    </location>
</feature>
<dbReference type="eggNOG" id="ENOG502S3VX">
    <property type="taxonomic scope" value="Eukaryota"/>
</dbReference>
<name>A0A0W0G3R7_MONRR</name>
<dbReference type="GO" id="GO:0005730">
    <property type="term" value="C:nucleolus"/>
    <property type="evidence" value="ECO:0007669"/>
    <property type="project" value="TreeGrafter"/>
</dbReference>
<feature type="region of interest" description="Disordered" evidence="1">
    <location>
        <begin position="19"/>
        <end position="96"/>
    </location>
</feature>
<dbReference type="EMBL" id="LATX01001228">
    <property type="protein sequence ID" value="KTB43211.1"/>
    <property type="molecule type" value="Genomic_DNA"/>
</dbReference>